<feature type="signal peptide" evidence="1">
    <location>
        <begin position="1"/>
        <end position="27"/>
    </location>
</feature>
<dbReference type="OrthoDB" id="4640536at2"/>
<keyword evidence="1" id="KW-0732">Signal</keyword>
<gene>
    <name evidence="3" type="ORF">BST23_21605</name>
</gene>
<proteinExistence type="predicted"/>
<feature type="domain" description="DUF732" evidence="2">
    <location>
        <begin position="29"/>
        <end position="95"/>
    </location>
</feature>
<sequence length="95" mass="9678">MTARTCALSLGVATATLTVLLAPSAAATEDEYLDGLQDRYAFLTADQLVSEGQRVCAATGSGVLAPDAAVMVRNDLGVSTDAAMKIVSGAVRDLC</sequence>
<dbReference type="AlphaFoldDB" id="A0A1A0QFB9"/>
<accession>A0A1A0QFB9</accession>
<dbReference type="Pfam" id="PF05305">
    <property type="entry name" value="DUF732"/>
    <property type="match status" value="1"/>
</dbReference>
<organism evidence="3 4">
    <name type="scientific">Mycolicibacterium elephantis</name>
    <dbReference type="NCBI Taxonomy" id="81858"/>
    <lineage>
        <taxon>Bacteria</taxon>
        <taxon>Bacillati</taxon>
        <taxon>Actinomycetota</taxon>
        <taxon>Actinomycetes</taxon>
        <taxon>Mycobacteriales</taxon>
        <taxon>Mycobacteriaceae</taxon>
        <taxon>Mycolicibacterium</taxon>
    </lineage>
</organism>
<reference evidence="3 4" key="1">
    <citation type="submission" date="2017-02" db="EMBL/GenBank/DDBJ databases">
        <title>The new phylogeny of genus Mycobacterium.</title>
        <authorList>
            <person name="Tortoli E."/>
            <person name="Trovato A."/>
            <person name="Cirillo D.M."/>
        </authorList>
    </citation>
    <scope>NUCLEOTIDE SEQUENCE [LARGE SCALE GENOMIC DNA]</scope>
    <source>
        <strain evidence="3 4">FI-09383</strain>
    </source>
</reference>
<evidence type="ECO:0000256" key="1">
    <source>
        <dbReference type="SAM" id="SignalP"/>
    </source>
</evidence>
<evidence type="ECO:0000313" key="4">
    <source>
        <dbReference type="Proteomes" id="UP000192772"/>
    </source>
</evidence>
<evidence type="ECO:0000313" key="3">
    <source>
        <dbReference type="EMBL" id="ORA61434.1"/>
    </source>
</evidence>
<dbReference type="InterPro" id="IPR007969">
    <property type="entry name" value="DUF732"/>
</dbReference>
<dbReference type="RefSeq" id="WP_064891794.1">
    <property type="nucleotide sequence ID" value="NZ_JBCGVB010000001.1"/>
</dbReference>
<accession>A0A1X0CMT0</accession>
<dbReference type="EMBL" id="MVHP01000032">
    <property type="protein sequence ID" value="ORA61434.1"/>
    <property type="molecule type" value="Genomic_DNA"/>
</dbReference>
<dbReference type="STRING" id="81858.BST23_21605"/>
<feature type="chain" id="PRO_5030024914" description="DUF732 domain-containing protein" evidence="1">
    <location>
        <begin position="28"/>
        <end position="95"/>
    </location>
</feature>
<evidence type="ECO:0000259" key="2">
    <source>
        <dbReference type="Pfam" id="PF05305"/>
    </source>
</evidence>
<comment type="caution">
    <text evidence="3">The sequence shown here is derived from an EMBL/GenBank/DDBJ whole genome shotgun (WGS) entry which is preliminary data.</text>
</comment>
<dbReference type="Proteomes" id="UP000192772">
    <property type="component" value="Unassembled WGS sequence"/>
</dbReference>
<protein>
    <recommendedName>
        <fullName evidence="2">DUF732 domain-containing protein</fullName>
    </recommendedName>
</protein>
<name>A0A1A0QFB9_9MYCO</name>